<feature type="domain" description="FAD-binding" evidence="7">
    <location>
        <begin position="11"/>
        <end position="201"/>
    </location>
</feature>
<dbReference type="AlphaFoldDB" id="A0AAD4QR80"/>
<dbReference type="InterPro" id="IPR050493">
    <property type="entry name" value="FAD-dep_Monooxygenase_BioMet"/>
</dbReference>
<keyword evidence="9" id="KW-1185">Reference proteome</keyword>
<dbReference type="InterPro" id="IPR002938">
    <property type="entry name" value="FAD-bd"/>
</dbReference>
<feature type="transmembrane region" description="Helical" evidence="6">
    <location>
        <begin position="12"/>
        <end position="31"/>
    </location>
</feature>
<dbReference type="EMBL" id="WTXG01000004">
    <property type="protein sequence ID" value="KAI0305849.1"/>
    <property type="molecule type" value="Genomic_DNA"/>
</dbReference>
<dbReference type="PRINTS" id="PR00420">
    <property type="entry name" value="RNGMNOXGNASE"/>
</dbReference>
<evidence type="ECO:0000313" key="8">
    <source>
        <dbReference type="EMBL" id="KAI0305849.1"/>
    </source>
</evidence>
<dbReference type="InterPro" id="IPR036188">
    <property type="entry name" value="FAD/NAD-bd_sf"/>
</dbReference>
<dbReference type="GO" id="GO:0004497">
    <property type="term" value="F:monooxygenase activity"/>
    <property type="evidence" value="ECO:0007669"/>
    <property type="project" value="UniProtKB-KW"/>
</dbReference>
<dbReference type="PANTHER" id="PTHR13789">
    <property type="entry name" value="MONOOXYGENASE"/>
    <property type="match status" value="1"/>
</dbReference>
<evidence type="ECO:0000256" key="3">
    <source>
        <dbReference type="ARBA" id="ARBA00022827"/>
    </source>
</evidence>
<name>A0AAD4QR80_9AGAM</name>
<keyword evidence="5" id="KW-0503">Monooxygenase</keyword>
<dbReference type="GO" id="GO:0071949">
    <property type="term" value="F:FAD binding"/>
    <property type="evidence" value="ECO:0007669"/>
    <property type="project" value="InterPro"/>
</dbReference>
<sequence length="488" mass="55149">MSHHRLAPFKLDVIIVGGAVAGLSTAIGLAMSGHKVRVLERSSKLGKPVGGIRLPPNVTKVLVQWGLEEELRRRASLVRGGTNIWDLETGRLLGYLEWAEPVIQDSGAKFYMMRYSDLHEILYSAAVKAGAEVIFNVDVCLVSPPLRPGTSTSGSTPCLPRERPSVLLSDGTVLEADIVIGADGQYSVVRSSLQEKRVEPQITGTIVFTGSVPMKRLLEDDLIKAENLTSSWVYWLGPRRSFTGYPISHETEFAVHLYVDRNDPDAPEGWTPNVSAKSLKLSDTILDRKYSWVFEKVDSVCWQRYLDWPKIENWSDKSNRIVLIGESSRPLIPCSTHSCSVSVESAAVFSTLLSYVRNLDHIPLLVRAYETIRRDRTEFLHQVEVQSVLQTMFPPGPERTARNKEMERLLRARQGKWDDDAYLGLWGQLCEIWAYNAFDAADDWWVQWGVLRERALSLQNPNIETPFRRLEVNISARTDMINIDYLDH</sequence>
<dbReference type="Pfam" id="PF01494">
    <property type="entry name" value="FAD_binding_3"/>
    <property type="match status" value="1"/>
</dbReference>
<evidence type="ECO:0000256" key="2">
    <source>
        <dbReference type="ARBA" id="ARBA00022630"/>
    </source>
</evidence>
<keyword evidence="6" id="KW-1133">Transmembrane helix</keyword>
<keyword evidence="2" id="KW-0285">Flavoprotein</keyword>
<keyword evidence="4" id="KW-0560">Oxidoreductase</keyword>
<dbReference type="Gene3D" id="3.50.50.60">
    <property type="entry name" value="FAD/NAD(P)-binding domain"/>
    <property type="match status" value="1"/>
</dbReference>
<comment type="caution">
    <text evidence="8">The sequence shown here is derived from an EMBL/GenBank/DDBJ whole genome shotgun (WGS) entry which is preliminary data.</text>
</comment>
<keyword evidence="6" id="KW-0472">Membrane</keyword>
<evidence type="ECO:0000256" key="5">
    <source>
        <dbReference type="ARBA" id="ARBA00023033"/>
    </source>
</evidence>
<protein>
    <recommendedName>
        <fullName evidence="7">FAD-binding domain-containing protein</fullName>
    </recommendedName>
</protein>
<keyword evidence="3" id="KW-0274">FAD</keyword>
<reference evidence="8" key="1">
    <citation type="journal article" date="2022" name="New Phytol.">
        <title>Evolutionary transition to the ectomycorrhizal habit in the genomes of a hyperdiverse lineage of mushroom-forming fungi.</title>
        <authorList>
            <person name="Looney B."/>
            <person name="Miyauchi S."/>
            <person name="Morin E."/>
            <person name="Drula E."/>
            <person name="Courty P.E."/>
            <person name="Kohler A."/>
            <person name="Kuo A."/>
            <person name="LaButti K."/>
            <person name="Pangilinan J."/>
            <person name="Lipzen A."/>
            <person name="Riley R."/>
            <person name="Andreopoulos W."/>
            <person name="He G."/>
            <person name="Johnson J."/>
            <person name="Nolan M."/>
            <person name="Tritt A."/>
            <person name="Barry K.W."/>
            <person name="Grigoriev I.V."/>
            <person name="Nagy L.G."/>
            <person name="Hibbett D."/>
            <person name="Henrissat B."/>
            <person name="Matheny P.B."/>
            <person name="Labbe J."/>
            <person name="Martin F.M."/>
        </authorList>
    </citation>
    <scope>NUCLEOTIDE SEQUENCE</scope>
    <source>
        <strain evidence="8">BPL690</strain>
    </source>
</reference>
<dbReference type="SUPFAM" id="SSF51905">
    <property type="entry name" value="FAD/NAD(P)-binding domain"/>
    <property type="match status" value="1"/>
</dbReference>
<evidence type="ECO:0000256" key="1">
    <source>
        <dbReference type="ARBA" id="ARBA00007992"/>
    </source>
</evidence>
<accession>A0AAD4QR80</accession>
<organism evidence="8 9">
    <name type="scientific">Multifurca ochricompacta</name>
    <dbReference type="NCBI Taxonomy" id="376703"/>
    <lineage>
        <taxon>Eukaryota</taxon>
        <taxon>Fungi</taxon>
        <taxon>Dikarya</taxon>
        <taxon>Basidiomycota</taxon>
        <taxon>Agaricomycotina</taxon>
        <taxon>Agaricomycetes</taxon>
        <taxon>Russulales</taxon>
        <taxon>Russulaceae</taxon>
        <taxon>Multifurca</taxon>
    </lineage>
</organism>
<dbReference type="Proteomes" id="UP001203297">
    <property type="component" value="Unassembled WGS sequence"/>
</dbReference>
<comment type="similarity">
    <text evidence="1">Belongs to the paxM FAD-dependent monooxygenase family.</text>
</comment>
<keyword evidence="6" id="KW-0812">Transmembrane</keyword>
<evidence type="ECO:0000256" key="4">
    <source>
        <dbReference type="ARBA" id="ARBA00023002"/>
    </source>
</evidence>
<evidence type="ECO:0000259" key="7">
    <source>
        <dbReference type="Pfam" id="PF01494"/>
    </source>
</evidence>
<proteinExistence type="inferred from homology"/>
<gene>
    <name evidence="8" type="ORF">B0F90DRAFT_1623939</name>
</gene>
<evidence type="ECO:0000256" key="6">
    <source>
        <dbReference type="SAM" id="Phobius"/>
    </source>
</evidence>
<evidence type="ECO:0000313" key="9">
    <source>
        <dbReference type="Proteomes" id="UP001203297"/>
    </source>
</evidence>
<dbReference type="PANTHER" id="PTHR13789:SF309">
    <property type="entry name" value="PUTATIVE (AFU_ORTHOLOGUE AFUA_6G14510)-RELATED"/>
    <property type="match status" value="1"/>
</dbReference>